<dbReference type="SUPFAM" id="SSF50249">
    <property type="entry name" value="Nucleic acid-binding proteins"/>
    <property type="match status" value="3"/>
</dbReference>
<dbReference type="GO" id="GO:0016075">
    <property type="term" value="P:rRNA catabolic process"/>
    <property type="evidence" value="ECO:0007669"/>
    <property type="project" value="TreeGrafter"/>
</dbReference>
<dbReference type="GO" id="GO:0000176">
    <property type="term" value="C:nuclear exosome (RNase complex)"/>
    <property type="evidence" value="ECO:0007669"/>
    <property type="project" value="UniProtKB-ARBA"/>
</dbReference>
<dbReference type="Pfam" id="PF17849">
    <property type="entry name" value="OB_Dis3"/>
    <property type="match status" value="1"/>
</dbReference>
<dbReference type="GO" id="GO:0000175">
    <property type="term" value="F:3'-5'-RNA exonuclease activity"/>
    <property type="evidence" value="ECO:0007669"/>
    <property type="project" value="TreeGrafter"/>
</dbReference>
<gene>
    <name evidence="18" type="ORF">CYMTET_13364</name>
</gene>
<dbReference type="Pfam" id="PF13638">
    <property type="entry name" value="PIN_4"/>
    <property type="match status" value="1"/>
</dbReference>
<evidence type="ECO:0000256" key="6">
    <source>
        <dbReference type="ARBA" id="ARBA00022552"/>
    </source>
</evidence>
<keyword evidence="8" id="KW-0378">Hydrolase</keyword>
<dbReference type="Gene3D" id="2.40.50.690">
    <property type="match status" value="1"/>
</dbReference>
<dbReference type="InterPro" id="IPR002716">
    <property type="entry name" value="PIN_dom"/>
</dbReference>
<evidence type="ECO:0000256" key="14">
    <source>
        <dbReference type="RuleBase" id="RU003901"/>
    </source>
</evidence>
<sequence>MLKSNSFVRKTKKGKVLKVVRERYLRDDIGCGDIQCTKCDSTLAKLNGSSTQYLIIDTNIVLHQMDMLEHCSVNDVIVPSVVREEVKKRNLSLYNRLRTLCTCETRRFYVFSNEFHQETYVEQEQGESINDRNDRAIRVACRWYQRHLPDKQILLLTNDADNMKKAKQEGLQVQTALAFAAEQNISELLDLVVRPSDGDDDETGGGERPSKRRPPIYKDHKSLTELQLGMREGRYHQGTLRVNRYDPSRAAVSCESVGFDVYLKDHIDMNRGVDGDRVVLELYPEEQWVTEETRLPTEETDLVTEDENTGVAELAPDAGEEGYGIGAAGGTRRVTGYVVGIVKRAWRPYSGSLDLKSVRGGKAATVDVLFCAHNRSIPRVKIRTRQLETLKDQRIVVVIDSWSVFSRWPEGHYTKTLGKGGDKQTETEVLLVENDIKTQPFSEAVYACLPPLPWDLAAEEAKKPERADLRHILVCSVDPPGCTDIDDALHCTTLGNGNYELGVHIADVTHFVHPGTAVDLEASDRCTSVYLVDRRIDMLPKALTEDLCSLRSNVDRLAFSVLWEMTPEGDVLPEKTRYTKSVIRSSAALTYAEAQARIDDERLLDDISVSLRRMLMLTKKIRAKRMAAGALTLASPEVKFQVDTETHNPTDVGVYQIRETNQMVEEMMLLANCTVAAKILDSFPLWAVLRRHPTPSPQMFEPILRAAAAVDVQLDTSSSKALADTLDLAERPSDPYFNKMIRILTTRCMTQAQYGCSGQMTTAEFHHYGLAAPLYTHFTSPIRRYADVLVHRFLEAAIGLTRLPPVLTDKDSVKELSDQLNYRHHNAQMAGRASTELHTLIFFKDRVVTSDARVIKVKENGMVVFVPKFGIEAMVYLNPKGVEEKAFELNMETQKITNAAEDLSYQIFDKVFVQISVAEVPPHGRKLMLKLVEESEVPVAGA</sequence>
<keyword evidence="7" id="KW-0540">Nuclease</keyword>
<dbReference type="PROSITE" id="PS01175">
    <property type="entry name" value="RIBONUCLEASE_II"/>
    <property type="match status" value="1"/>
</dbReference>
<comment type="caution">
    <text evidence="18">The sequence shown here is derived from an EMBL/GenBank/DDBJ whole genome shotgun (WGS) entry which is preliminary data.</text>
</comment>
<evidence type="ECO:0000259" key="17">
    <source>
        <dbReference type="SMART" id="SM00955"/>
    </source>
</evidence>
<evidence type="ECO:0000256" key="12">
    <source>
        <dbReference type="ARBA" id="ARBA00023242"/>
    </source>
</evidence>
<protein>
    <recommendedName>
        <fullName evidence="13">Ribosomal RNA-processing protein 44</fullName>
    </recommendedName>
</protein>
<evidence type="ECO:0000256" key="9">
    <source>
        <dbReference type="ARBA" id="ARBA00022835"/>
    </source>
</evidence>
<dbReference type="InterPro" id="IPR041505">
    <property type="entry name" value="Dis3_CSD2"/>
</dbReference>
<dbReference type="PANTHER" id="PTHR23355:SF35">
    <property type="entry name" value="EXOSOME COMPLEX EXONUCLEASE RRP44"/>
    <property type="match status" value="1"/>
</dbReference>
<comment type="cofactor">
    <cofactor evidence="1">
        <name>Mg(2+)</name>
        <dbReference type="ChEBI" id="CHEBI:18420"/>
    </cofactor>
</comment>
<dbReference type="GO" id="GO:0019899">
    <property type="term" value="F:enzyme binding"/>
    <property type="evidence" value="ECO:0007669"/>
    <property type="project" value="UniProtKB-ARBA"/>
</dbReference>
<dbReference type="GO" id="GO:0006364">
    <property type="term" value="P:rRNA processing"/>
    <property type="evidence" value="ECO:0007669"/>
    <property type="project" value="UniProtKB-KW"/>
</dbReference>
<dbReference type="Pfam" id="PF17215">
    <property type="entry name" value="Rrp44_S1"/>
    <property type="match status" value="1"/>
</dbReference>
<name>A0AAE0LAZ0_9CHLO</name>
<dbReference type="SUPFAM" id="SSF88723">
    <property type="entry name" value="PIN domain-like"/>
    <property type="match status" value="1"/>
</dbReference>
<evidence type="ECO:0000256" key="15">
    <source>
        <dbReference type="SAM" id="MobiDB-lite"/>
    </source>
</evidence>
<dbReference type="InterPro" id="IPR029060">
    <property type="entry name" value="PIN-like_dom_sf"/>
</dbReference>
<evidence type="ECO:0000256" key="11">
    <source>
        <dbReference type="ARBA" id="ARBA00022884"/>
    </source>
</evidence>
<accession>A0AAE0LAZ0</accession>
<evidence type="ECO:0000256" key="7">
    <source>
        <dbReference type="ARBA" id="ARBA00022722"/>
    </source>
</evidence>
<evidence type="ECO:0000256" key="1">
    <source>
        <dbReference type="ARBA" id="ARBA00001946"/>
    </source>
</evidence>
<keyword evidence="11" id="KW-0694">RNA-binding</keyword>
<dbReference type="PANTHER" id="PTHR23355">
    <property type="entry name" value="RIBONUCLEASE"/>
    <property type="match status" value="1"/>
</dbReference>
<evidence type="ECO:0000259" key="16">
    <source>
        <dbReference type="SMART" id="SM00670"/>
    </source>
</evidence>
<dbReference type="AlphaFoldDB" id="A0AAE0LAZ0"/>
<dbReference type="Gene3D" id="3.40.50.1010">
    <property type="entry name" value="5'-nuclease"/>
    <property type="match status" value="1"/>
</dbReference>
<feature type="domain" description="PIN" evidence="16">
    <location>
        <begin position="52"/>
        <end position="164"/>
    </location>
</feature>
<dbReference type="Gene3D" id="2.40.50.700">
    <property type="match status" value="1"/>
</dbReference>
<evidence type="ECO:0000256" key="8">
    <source>
        <dbReference type="ARBA" id="ARBA00022801"/>
    </source>
</evidence>
<dbReference type="Proteomes" id="UP001190700">
    <property type="component" value="Unassembled WGS sequence"/>
</dbReference>
<dbReference type="FunFam" id="3.40.50.1010:FF:000021">
    <property type="entry name" value="DIS3-like exonuclease 1 isoform X1"/>
    <property type="match status" value="1"/>
</dbReference>
<proteinExistence type="inferred from homology"/>
<dbReference type="EMBL" id="LGRX02005314">
    <property type="protein sequence ID" value="KAK3278716.1"/>
    <property type="molecule type" value="Genomic_DNA"/>
</dbReference>
<dbReference type="InterPro" id="IPR012340">
    <property type="entry name" value="NA-bd_OB-fold"/>
</dbReference>
<evidence type="ECO:0000256" key="13">
    <source>
        <dbReference type="ARBA" id="ARBA00077930"/>
    </source>
</evidence>
<keyword evidence="5" id="KW-0963">Cytoplasm</keyword>
<dbReference type="InterPro" id="IPR033770">
    <property type="entry name" value="RRP44_S1"/>
</dbReference>
<keyword evidence="6" id="KW-0698">rRNA processing</keyword>
<keyword evidence="19" id="KW-1185">Reference proteome</keyword>
<feature type="domain" description="RNB" evidence="17">
    <location>
        <begin position="466"/>
        <end position="800"/>
    </location>
</feature>
<dbReference type="FunFam" id="2.40.50.700:FF:000001">
    <property type="entry name" value="Exosome complex exonuclease exoribonuclease (Rrp44)"/>
    <property type="match status" value="1"/>
</dbReference>
<dbReference type="Pfam" id="PF00773">
    <property type="entry name" value="RNB"/>
    <property type="match status" value="1"/>
</dbReference>
<reference evidence="18 19" key="1">
    <citation type="journal article" date="2015" name="Genome Biol. Evol.">
        <title>Comparative Genomics of a Bacterivorous Green Alga Reveals Evolutionary Causalities and Consequences of Phago-Mixotrophic Mode of Nutrition.</title>
        <authorList>
            <person name="Burns J.A."/>
            <person name="Paasch A."/>
            <person name="Narechania A."/>
            <person name="Kim E."/>
        </authorList>
    </citation>
    <scope>NUCLEOTIDE SEQUENCE [LARGE SCALE GENOMIC DNA]</scope>
    <source>
        <strain evidence="18 19">PLY_AMNH</strain>
    </source>
</reference>
<evidence type="ECO:0000256" key="3">
    <source>
        <dbReference type="ARBA" id="ARBA00004496"/>
    </source>
</evidence>
<dbReference type="CDD" id="cd09862">
    <property type="entry name" value="PIN_Rrp44-like"/>
    <property type="match status" value="1"/>
</dbReference>
<comment type="similarity">
    <text evidence="4 14">Belongs to the RNR ribonuclease family.</text>
</comment>
<dbReference type="InterPro" id="IPR022966">
    <property type="entry name" value="RNase_II/R_CS"/>
</dbReference>
<evidence type="ECO:0000256" key="5">
    <source>
        <dbReference type="ARBA" id="ARBA00022490"/>
    </source>
</evidence>
<dbReference type="GO" id="GO:0004519">
    <property type="term" value="F:endonuclease activity"/>
    <property type="evidence" value="ECO:0007669"/>
    <property type="project" value="TreeGrafter"/>
</dbReference>
<dbReference type="SMART" id="SM00670">
    <property type="entry name" value="PINc"/>
    <property type="match status" value="1"/>
</dbReference>
<dbReference type="Gene3D" id="2.40.50.140">
    <property type="entry name" value="Nucleic acid-binding proteins"/>
    <property type="match status" value="1"/>
</dbReference>
<evidence type="ECO:0000313" key="19">
    <source>
        <dbReference type="Proteomes" id="UP001190700"/>
    </source>
</evidence>
<dbReference type="GO" id="GO:0071031">
    <property type="term" value="P:nuclear mRNA surveillance of mRNA 3'-end processing"/>
    <property type="evidence" value="ECO:0007669"/>
    <property type="project" value="TreeGrafter"/>
</dbReference>
<comment type="subcellular location">
    <subcellularLocation>
        <location evidence="3">Cytoplasm</location>
    </subcellularLocation>
    <subcellularLocation>
        <location evidence="2">Nucleus</location>
    </subcellularLocation>
</comment>
<keyword evidence="9" id="KW-0271">Exosome</keyword>
<keyword evidence="12" id="KW-0539">Nucleus</keyword>
<evidence type="ECO:0000313" key="18">
    <source>
        <dbReference type="EMBL" id="KAK3278716.1"/>
    </source>
</evidence>
<feature type="region of interest" description="Disordered" evidence="15">
    <location>
        <begin position="193"/>
        <end position="217"/>
    </location>
</feature>
<dbReference type="InterPro" id="IPR001900">
    <property type="entry name" value="RNase_II/R"/>
</dbReference>
<keyword evidence="10" id="KW-0269">Exonuclease</keyword>
<dbReference type="InterPro" id="IPR050180">
    <property type="entry name" value="RNR_Ribonuclease"/>
</dbReference>
<dbReference type="GO" id="GO:0000177">
    <property type="term" value="C:cytoplasmic exosome (RNase complex)"/>
    <property type="evidence" value="ECO:0007669"/>
    <property type="project" value="TreeGrafter"/>
</dbReference>
<organism evidence="18 19">
    <name type="scientific">Cymbomonas tetramitiformis</name>
    <dbReference type="NCBI Taxonomy" id="36881"/>
    <lineage>
        <taxon>Eukaryota</taxon>
        <taxon>Viridiplantae</taxon>
        <taxon>Chlorophyta</taxon>
        <taxon>Pyramimonadophyceae</taxon>
        <taxon>Pyramimonadales</taxon>
        <taxon>Pyramimonadaceae</taxon>
        <taxon>Cymbomonas</taxon>
    </lineage>
</organism>
<dbReference type="GO" id="GO:0003723">
    <property type="term" value="F:RNA binding"/>
    <property type="evidence" value="ECO:0007669"/>
    <property type="project" value="UniProtKB-KW"/>
</dbReference>
<dbReference type="SMART" id="SM00955">
    <property type="entry name" value="RNB"/>
    <property type="match status" value="1"/>
</dbReference>
<evidence type="ECO:0000256" key="10">
    <source>
        <dbReference type="ARBA" id="ARBA00022839"/>
    </source>
</evidence>
<evidence type="ECO:0000256" key="2">
    <source>
        <dbReference type="ARBA" id="ARBA00004123"/>
    </source>
</evidence>
<evidence type="ECO:0000256" key="4">
    <source>
        <dbReference type="ARBA" id="ARBA00005785"/>
    </source>
</evidence>